<gene>
    <name evidence="9" type="primary">ackA</name>
    <name evidence="11" type="ORF">SAMN05444158_2293</name>
</gene>
<dbReference type="PRINTS" id="PR00471">
    <property type="entry name" value="ACETATEKNASE"/>
</dbReference>
<dbReference type="NCBIfam" id="TIGR00016">
    <property type="entry name" value="ackA"/>
    <property type="match status" value="1"/>
</dbReference>
<feature type="site" description="Transition state stabilizer" evidence="9">
    <location>
        <position position="241"/>
    </location>
</feature>
<comment type="subunit">
    <text evidence="9">Homodimer.</text>
</comment>
<keyword evidence="3 9" id="KW-0808">Transferase</keyword>
<feature type="binding site" evidence="9">
    <location>
        <position position="16"/>
    </location>
    <ligand>
        <name>ATP</name>
        <dbReference type="ChEBI" id="CHEBI:30616"/>
    </ligand>
</feature>
<evidence type="ECO:0000313" key="11">
    <source>
        <dbReference type="EMBL" id="SDS51522.1"/>
    </source>
</evidence>
<evidence type="ECO:0000256" key="1">
    <source>
        <dbReference type="ARBA" id="ARBA00008748"/>
    </source>
</evidence>
<dbReference type="InterPro" id="IPR004372">
    <property type="entry name" value="Ac/propionate_kinase"/>
</dbReference>
<feature type="binding site" evidence="9">
    <location>
        <begin position="284"/>
        <end position="286"/>
    </location>
    <ligand>
        <name>ATP</name>
        <dbReference type="ChEBI" id="CHEBI:30616"/>
    </ligand>
</feature>
<dbReference type="GO" id="GO:0000287">
    <property type="term" value="F:magnesium ion binding"/>
    <property type="evidence" value="ECO:0007669"/>
    <property type="project" value="UniProtKB-UniRule"/>
</dbReference>
<dbReference type="PANTHER" id="PTHR21060">
    <property type="entry name" value="ACETATE KINASE"/>
    <property type="match status" value="1"/>
</dbReference>
<keyword evidence="7 9" id="KW-0067">ATP-binding</keyword>
<evidence type="ECO:0000256" key="9">
    <source>
        <dbReference type="HAMAP-Rule" id="MF_00020"/>
    </source>
</evidence>
<dbReference type="GO" id="GO:0005829">
    <property type="term" value="C:cytosol"/>
    <property type="evidence" value="ECO:0007669"/>
    <property type="project" value="TreeGrafter"/>
</dbReference>
<evidence type="ECO:0000256" key="6">
    <source>
        <dbReference type="ARBA" id="ARBA00022777"/>
    </source>
</evidence>
<dbReference type="GO" id="GO:0006083">
    <property type="term" value="P:acetate metabolic process"/>
    <property type="evidence" value="ECO:0007669"/>
    <property type="project" value="TreeGrafter"/>
</dbReference>
<feature type="active site" description="Proton donor/acceptor" evidence="9">
    <location>
        <position position="150"/>
    </location>
</feature>
<evidence type="ECO:0000313" key="12">
    <source>
        <dbReference type="Proteomes" id="UP000243904"/>
    </source>
</evidence>
<dbReference type="AlphaFoldDB" id="A0A1H1SU56"/>
<keyword evidence="2 9" id="KW-0963">Cytoplasm</keyword>
<sequence>MADAVLTLNAGSSSIKFSLFEIDGASSLRLASQGEVEGIGSAPHFSVRDKAGTILADQTWPAPHQAFESLLEGVIGWTETHLREDSLIAVGHRVVHGGPDHYRPELATPDLLAALDRLTPLAPLHEPHNVAPIRAIAAARPKLPQVACFDTAFHHTMPAVATRFALPREYEDAGVRRYGFHGLSYEYIAGRLREIAPDLARGRVIAAHLGNGASLCAMHDGHSVDTTMGFTALDGLVMGTRSGNLDPGVILYLQEERGLTAKQVEDLLYQRSGLLGVSGGIASDMRTLLDSDAVQAKEAVELFVFRIAREVGALTSSLGGLDGLVFSAGIGEHAPAIREMVCARLGWLGVELDQVANRQAKPNLISTPKSRIDVRVIPTDEEAMIARHTLDVVRPKSSVGT</sequence>
<feature type="binding site" evidence="9">
    <location>
        <position position="9"/>
    </location>
    <ligand>
        <name>Mg(2+)</name>
        <dbReference type="ChEBI" id="CHEBI:18420"/>
    </ligand>
</feature>
<dbReference type="PIRSF" id="PIRSF000722">
    <property type="entry name" value="Acetate_prop_kin"/>
    <property type="match status" value="1"/>
</dbReference>
<dbReference type="EC" id="2.7.2.1" evidence="9"/>
<dbReference type="GO" id="GO:0006085">
    <property type="term" value="P:acetyl-CoA biosynthetic process"/>
    <property type="evidence" value="ECO:0007669"/>
    <property type="project" value="UniProtKB-UniRule"/>
</dbReference>
<evidence type="ECO:0000256" key="8">
    <source>
        <dbReference type="ARBA" id="ARBA00022842"/>
    </source>
</evidence>
<keyword evidence="5 9" id="KW-0547">Nucleotide-binding</keyword>
<feature type="site" description="Transition state stabilizer" evidence="9">
    <location>
        <position position="181"/>
    </location>
</feature>
<dbReference type="InterPro" id="IPR043129">
    <property type="entry name" value="ATPase_NBD"/>
</dbReference>
<dbReference type="PROSITE" id="PS01075">
    <property type="entry name" value="ACETATE_KINASE_1"/>
    <property type="match status" value="1"/>
</dbReference>
<comment type="cofactor">
    <cofactor evidence="9">
        <name>Mg(2+)</name>
        <dbReference type="ChEBI" id="CHEBI:18420"/>
    </cofactor>
    <cofactor evidence="9">
        <name>Mn(2+)</name>
        <dbReference type="ChEBI" id="CHEBI:29035"/>
    </cofactor>
    <text evidence="9">Mg(2+). Can also accept Mn(2+).</text>
</comment>
<feature type="binding site" evidence="9">
    <location>
        <position position="93"/>
    </location>
    <ligand>
        <name>substrate</name>
    </ligand>
</feature>
<comment type="subcellular location">
    <subcellularLocation>
        <location evidence="9">Cytoplasm</location>
    </subcellularLocation>
</comment>
<reference evidence="12" key="1">
    <citation type="submission" date="2016-10" db="EMBL/GenBank/DDBJ databases">
        <authorList>
            <person name="Varghese N."/>
            <person name="Submissions S."/>
        </authorList>
    </citation>
    <scope>NUCLEOTIDE SEQUENCE [LARGE SCALE GENOMIC DNA]</scope>
    <source>
        <strain evidence="12">GAS369</strain>
    </source>
</reference>
<evidence type="ECO:0000256" key="2">
    <source>
        <dbReference type="ARBA" id="ARBA00022490"/>
    </source>
</evidence>
<evidence type="ECO:0000256" key="5">
    <source>
        <dbReference type="ARBA" id="ARBA00022741"/>
    </source>
</evidence>
<dbReference type="GO" id="GO:0008776">
    <property type="term" value="F:acetate kinase activity"/>
    <property type="evidence" value="ECO:0007669"/>
    <property type="project" value="UniProtKB-UniRule"/>
</dbReference>
<dbReference type="RefSeq" id="WP_146687302.1">
    <property type="nucleotide sequence ID" value="NZ_LT629750.1"/>
</dbReference>
<evidence type="ECO:0000256" key="3">
    <source>
        <dbReference type="ARBA" id="ARBA00022679"/>
    </source>
</evidence>
<feature type="binding site" evidence="9">
    <location>
        <begin position="208"/>
        <end position="212"/>
    </location>
    <ligand>
        <name>ATP</name>
        <dbReference type="ChEBI" id="CHEBI:30616"/>
    </ligand>
</feature>
<dbReference type="InterPro" id="IPR000890">
    <property type="entry name" value="Aliphatic_acid_kin_short-chain"/>
</dbReference>
<comment type="catalytic activity">
    <reaction evidence="9">
        <text>acetate + ATP = acetyl phosphate + ADP</text>
        <dbReference type="Rhea" id="RHEA:11352"/>
        <dbReference type="ChEBI" id="CHEBI:22191"/>
        <dbReference type="ChEBI" id="CHEBI:30089"/>
        <dbReference type="ChEBI" id="CHEBI:30616"/>
        <dbReference type="ChEBI" id="CHEBI:456216"/>
        <dbReference type="EC" id="2.7.2.1"/>
    </reaction>
</comment>
<protein>
    <recommendedName>
        <fullName evidence="9">Acetate kinase</fullName>
        <ecNumber evidence="9">2.7.2.1</ecNumber>
    </recommendedName>
    <alternativeName>
        <fullName evidence="9">Acetokinase</fullName>
    </alternativeName>
</protein>
<evidence type="ECO:0000256" key="10">
    <source>
        <dbReference type="RuleBase" id="RU003835"/>
    </source>
</evidence>
<keyword evidence="8 9" id="KW-0460">Magnesium</keyword>
<dbReference type="HAMAP" id="MF_00020">
    <property type="entry name" value="Acetate_kinase"/>
    <property type="match status" value="1"/>
</dbReference>
<dbReference type="Gene3D" id="3.30.420.40">
    <property type="match status" value="2"/>
</dbReference>
<dbReference type="PANTHER" id="PTHR21060:SF21">
    <property type="entry name" value="ACETATE KINASE"/>
    <property type="match status" value="1"/>
</dbReference>
<feature type="binding site" evidence="9">
    <location>
        <begin position="329"/>
        <end position="333"/>
    </location>
    <ligand>
        <name>ATP</name>
        <dbReference type="ChEBI" id="CHEBI:30616"/>
    </ligand>
</feature>
<proteinExistence type="inferred from homology"/>
<dbReference type="Pfam" id="PF00871">
    <property type="entry name" value="Acetate_kinase"/>
    <property type="match status" value="1"/>
</dbReference>
<dbReference type="UniPathway" id="UPA00340">
    <property type="reaction ID" value="UER00458"/>
</dbReference>
<dbReference type="PROSITE" id="PS01076">
    <property type="entry name" value="ACETATE_KINASE_2"/>
    <property type="match status" value="1"/>
</dbReference>
<keyword evidence="6 9" id="KW-0418">Kinase</keyword>
<keyword evidence="4 9" id="KW-0479">Metal-binding</keyword>
<feature type="binding site" evidence="9">
    <location>
        <position position="381"/>
    </location>
    <ligand>
        <name>Mg(2+)</name>
        <dbReference type="ChEBI" id="CHEBI:18420"/>
    </ligand>
</feature>
<comment type="function">
    <text evidence="9">Catalyzes the formation of acetyl phosphate from acetate and ATP. Can also catalyze the reverse reaction.</text>
</comment>
<evidence type="ECO:0000256" key="7">
    <source>
        <dbReference type="ARBA" id="ARBA00022840"/>
    </source>
</evidence>
<dbReference type="EMBL" id="LT629750">
    <property type="protein sequence ID" value="SDS51522.1"/>
    <property type="molecule type" value="Genomic_DNA"/>
</dbReference>
<dbReference type="InterPro" id="IPR023865">
    <property type="entry name" value="Aliphatic_acid_kinase_CS"/>
</dbReference>
<evidence type="ECO:0000256" key="4">
    <source>
        <dbReference type="ARBA" id="ARBA00022723"/>
    </source>
</evidence>
<dbReference type="Proteomes" id="UP000243904">
    <property type="component" value="Chromosome I"/>
</dbReference>
<organism evidence="11 12">
    <name type="scientific">Bradyrhizobium canariense</name>
    <dbReference type="NCBI Taxonomy" id="255045"/>
    <lineage>
        <taxon>Bacteria</taxon>
        <taxon>Pseudomonadati</taxon>
        <taxon>Pseudomonadota</taxon>
        <taxon>Alphaproteobacteria</taxon>
        <taxon>Hyphomicrobiales</taxon>
        <taxon>Nitrobacteraceae</taxon>
        <taxon>Bradyrhizobium</taxon>
    </lineage>
</organism>
<dbReference type="SUPFAM" id="SSF53067">
    <property type="entry name" value="Actin-like ATPase domain"/>
    <property type="match status" value="2"/>
</dbReference>
<keyword evidence="12" id="KW-1185">Reference proteome</keyword>
<dbReference type="GO" id="GO:0005524">
    <property type="term" value="F:ATP binding"/>
    <property type="evidence" value="ECO:0007669"/>
    <property type="project" value="UniProtKB-KW"/>
</dbReference>
<accession>A0A1H1SU56</accession>
<comment type="similarity">
    <text evidence="1 9 10">Belongs to the acetokinase family.</text>
</comment>
<comment type="pathway">
    <text evidence="9">Metabolic intermediate biosynthesis; acetyl-CoA biosynthesis; acetyl-CoA from acetate: step 1/2.</text>
</comment>
<name>A0A1H1SU56_9BRAD</name>